<reference evidence="1" key="1">
    <citation type="submission" date="2020-10" db="EMBL/GenBank/DDBJ databases">
        <authorList>
            <person name="Gilroy R."/>
        </authorList>
    </citation>
    <scope>NUCLEOTIDE SEQUENCE</scope>
    <source>
        <strain evidence="1">ChiGjej1B1-24693</strain>
    </source>
</reference>
<dbReference type="InterPro" id="IPR036465">
    <property type="entry name" value="vWFA_dom_sf"/>
</dbReference>
<dbReference type="SUPFAM" id="SSF53300">
    <property type="entry name" value="vWA-like"/>
    <property type="match status" value="1"/>
</dbReference>
<protein>
    <submittedName>
        <fullName evidence="1">VWA domain-containing protein</fullName>
    </submittedName>
</protein>
<dbReference type="Gene3D" id="3.40.50.410">
    <property type="entry name" value="von Willebrand factor, type A domain"/>
    <property type="match status" value="1"/>
</dbReference>
<evidence type="ECO:0000313" key="2">
    <source>
        <dbReference type="Proteomes" id="UP000886842"/>
    </source>
</evidence>
<comment type="caution">
    <text evidence="1">The sequence shown here is derived from an EMBL/GenBank/DDBJ whole genome shotgun (WGS) entry which is preliminary data.</text>
</comment>
<dbReference type="AlphaFoldDB" id="A0A9D1KNV8"/>
<reference evidence="1" key="2">
    <citation type="journal article" date="2021" name="PeerJ">
        <title>Extensive microbial diversity within the chicken gut microbiome revealed by metagenomics and culture.</title>
        <authorList>
            <person name="Gilroy R."/>
            <person name="Ravi A."/>
            <person name="Getino M."/>
            <person name="Pursley I."/>
            <person name="Horton D.L."/>
            <person name="Alikhan N.F."/>
            <person name="Baker D."/>
            <person name="Gharbi K."/>
            <person name="Hall N."/>
            <person name="Watson M."/>
            <person name="Adriaenssens E.M."/>
            <person name="Foster-Nyarko E."/>
            <person name="Jarju S."/>
            <person name="Secka A."/>
            <person name="Antonio M."/>
            <person name="Oren A."/>
            <person name="Chaudhuri R.R."/>
            <person name="La Ragione R."/>
            <person name="Hildebrand F."/>
            <person name="Pallen M.J."/>
        </authorList>
    </citation>
    <scope>NUCLEOTIDE SEQUENCE</scope>
    <source>
        <strain evidence="1">ChiGjej1B1-24693</strain>
    </source>
</reference>
<name>A0A9D1KNV8_9ACTN</name>
<sequence>MDETTVAYAVPPGRLDMGQAMQADAQEFLGLPRTATPFRRRHRRILRRPAQRVGIAIDHSPSMYEVLDSAVSAAWVVETAAARARQARSTVAVAAFDSTAQLLEQGSTTHVPVVPPTEPGGGNHSSALSEALMVLREQLAMDQFPDDSRLIVVISDSVLADSQTVASTINDLHADGVRVLWISIDEDVPEYLPAGVAAITATEQTLIEALPDAVTQALAAAEDLEGFQ</sequence>
<dbReference type="EMBL" id="DVLP01000339">
    <property type="protein sequence ID" value="HIT76217.1"/>
    <property type="molecule type" value="Genomic_DNA"/>
</dbReference>
<gene>
    <name evidence="1" type="ORF">IAA98_11570</name>
</gene>
<dbReference type="Proteomes" id="UP000886842">
    <property type="component" value="Unassembled WGS sequence"/>
</dbReference>
<proteinExistence type="predicted"/>
<accession>A0A9D1KNV8</accession>
<evidence type="ECO:0000313" key="1">
    <source>
        <dbReference type="EMBL" id="HIT76217.1"/>
    </source>
</evidence>
<organism evidence="1 2">
    <name type="scientific">Candidatus Avipropionibacterium avicola</name>
    <dbReference type="NCBI Taxonomy" id="2840701"/>
    <lineage>
        <taxon>Bacteria</taxon>
        <taxon>Bacillati</taxon>
        <taxon>Actinomycetota</taxon>
        <taxon>Actinomycetes</taxon>
        <taxon>Propionibacteriales</taxon>
        <taxon>Propionibacteriaceae</taxon>
        <taxon>Propionibacteriaceae incertae sedis</taxon>
        <taxon>Candidatus Avipropionibacterium</taxon>
    </lineage>
</organism>